<dbReference type="InterPro" id="IPR002347">
    <property type="entry name" value="SDR_fam"/>
</dbReference>
<protein>
    <submittedName>
        <fullName evidence="3">Retinol dehydrogenase 13-like protein</fullName>
    </submittedName>
</protein>
<dbReference type="AlphaFoldDB" id="A0A914UZI8"/>
<proteinExistence type="predicted"/>
<evidence type="ECO:0000313" key="3">
    <source>
        <dbReference type="WBParaSite" id="PSAMB.scaffold13968size2052.g35783.t1"/>
    </source>
</evidence>
<dbReference type="PANTHER" id="PTHR43157">
    <property type="entry name" value="PHOSPHATIDYLINOSITOL-GLYCAN BIOSYNTHESIS CLASS F PROTEIN-RELATED"/>
    <property type="match status" value="1"/>
</dbReference>
<dbReference type="PANTHER" id="PTHR43157:SF68">
    <property type="entry name" value="RETINOL DEHYDROGENASE 13"/>
    <property type="match status" value="1"/>
</dbReference>
<dbReference type="GO" id="GO:0016491">
    <property type="term" value="F:oxidoreductase activity"/>
    <property type="evidence" value="ECO:0007669"/>
    <property type="project" value="UniProtKB-KW"/>
</dbReference>
<dbReference type="Gene3D" id="3.40.50.720">
    <property type="entry name" value="NAD(P)-binding Rossmann-like Domain"/>
    <property type="match status" value="1"/>
</dbReference>
<organism evidence="2 3">
    <name type="scientific">Plectus sambesii</name>
    <dbReference type="NCBI Taxonomy" id="2011161"/>
    <lineage>
        <taxon>Eukaryota</taxon>
        <taxon>Metazoa</taxon>
        <taxon>Ecdysozoa</taxon>
        <taxon>Nematoda</taxon>
        <taxon>Chromadorea</taxon>
        <taxon>Plectida</taxon>
        <taxon>Plectina</taxon>
        <taxon>Plectoidea</taxon>
        <taxon>Plectidae</taxon>
        <taxon>Plectus</taxon>
    </lineage>
</organism>
<reference evidence="3" key="1">
    <citation type="submission" date="2022-11" db="UniProtKB">
        <authorList>
            <consortium name="WormBaseParasite"/>
        </authorList>
    </citation>
    <scope>IDENTIFICATION</scope>
</reference>
<dbReference type="Proteomes" id="UP000887566">
    <property type="component" value="Unplaced"/>
</dbReference>
<dbReference type="WBParaSite" id="PSAMB.scaffold13968size2052.g35783.t1">
    <property type="protein sequence ID" value="PSAMB.scaffold13968size2052.g35783.t1"/>
    <property type="gene ID" value="PSAMB.scaffold13968size2052.g35783"/>
</dbReference>
<name>A0A914UZI8_9BILA</name>
<keyword evidence="1" id="KW-0560">Oxidoreductase</keyword>
<dbReference type="SUPFAM" id="SSF51735">
    <property type="entry name" value="NAD(P)-binding Rossmann-fold domains"/>
    <property type="match status" value="1"/>
</dbReference>
<evidence type="ECO:0000313" key="2">
    <source>
        <dbReference type="Proteomes" id="UP000887566"/>
    </source>
</evidence>
<evidence type="ECO:0000256" key="1">
    <source>
        <dbReference type="ARBA" id="ARBA00023002"/>
    </source>
</evidence>
<accession>A0A914UZI8</accession>
<dbReference type="Pfam" id="PF00106">
    <property type="entry name" value="adh_short"/>
    <property type="match status" value="1"/>
</dbReference>
<keyword evidence="2" id="KW-1185">Reference proteome</keyword>
<dbReference type="InterPro" id="IPR036291">
    <property type="entry name" value="NAD(P)-bd_dom_sf"/>
</dbReference>
<sequence>FVVTGATSGIGRATTEQLARHGARVIMACRDRDLCVKERRDIVLGTGNKQIYCRQVDLSSYESIRNFVAKLTSGKTKMDQIDGLINNAGLIAKERRLTKEGTELMFGVNHLGTFLLTALLLEPMLNQKSPARIVFVNTETIFRDTNVNWDDLNSEKTTKFDPIMVNKQSKLA</sequence>